<dbReference type="SMART" id="SM00248">
    <property type="entry name" value="ANK"/>
    <property type="match status" value="29"/>
</dbReference>
<sequence>MGRNQLYLFIQAGISVDEIESRHGVSTLDKLLRTKFPCSQKLKIQNEVSKLLSDGANPNLAQEGEDSPLILAIKLNLFEIADKLIEAGANVNHIGENETNPANACCVSGLSANKNATMEAMIKKGLLLNSQHPCGNHLIDLIVDADFDSSVLMLMIEKGADLNLVKDENDSILMKVVKQKRYQVCCALIEGGADVSYRNAKGLTAFDIYGEPSNAKYMKLSNLCGSCNPQNSYLIKYGHTVLTRIITDMPLLSVERKDVYIRLLLEFGADPNLEETKRYSTLMHAILFESHVLVRTLIEAGTFVVGCKTHKKRIDAGKHLILQMLLDKKACTNAKSLHGDLPIHLALRMKYDDIEIHIKDVLLLLNHSTEINTPDSNNITPVILAAQSCTIDVIRKMTEIGADVKCKDNQGNTALHTHMDSERFDRETVLILLRCGASLNIHNDLGETPLIRFIKRRHFALEDIQFLVKNGADLDSSSEGCSSALIVAIKHNKFTLLHYFIRAKVNLNHVGEGGKTALHVALLKGKCRFDVSIEAKIKQMASNTTQSSVQADPLVSYGKRTTGSCNWSEQVVTVPPETPKSKKENKYMDKVVETITLLLNADADVNIITEKGKSPLYLLLSRHQSDIVQTLLPVILDKGADPNLGHYPPLEIATLLQQQAVVKSLLNYGAKVDIKNKRCQTPLIGASRMCFLEDKDKLLEIMETLLNEGASINVKDENGNPPLIISIINGCFQRKDNCDSEMNKIVSLLLKKGADPNIADIGKDSALILAVENMLPSVVETLLVFGANVDHVGELCMSMLQRCVQTKNNTSSNFEMLNVLLSNRSFGEEINVFVPQFWEYMQKPYDLKASSSFLEQEINKKLIGKVSSIVLSKSHAIPNFTSELHNSALIYFCQIECLDAVKLLIQYDADVNAIGEEGKTAIHHVIEINDSCTAEPMLDCILRRQPNLHLTDRAGKTALETAMCYIDAQFVQSNWYNERKTYLAEHERVKLITLRRLMIRLLESGATTEVYSLNSTLINFSHAGDFNGMKALISHGADMNYREKSGNSILHVCWSYCINESLAFLKWVHGKGFDLGIVNADEDSILMSMLASRNHGKKDEKFAEIVHFFAENDVKFVANKYKNSPLHNAAIGGYAKTIEALIEYGVDVCCRNESGLTPVHSCFENPDKTNGPQVISQLLTVALSKEDIKSLEGGKLLYLSSMIECNTDSKEESANLQTKLTEILLNYGADPNDHEGDDIPLIAACKQNNIALATLLLDSGANVNVTNSGGSSILHILFSAFSDKEKKLQLVRLLLERGIRVDMIDKSGRSALFLAIQTCSDDPIDDRDEMEIYSPSKEIYYNASREIVLELLQNGSDVNLQDNSGNTALTTFCHSGSDAFIGEALIQAGADPKSCDNIYCLHFAVTNRQLRSSTEPWVNFVCLLLDKGAYPNEFKGNVSNLIEVTVKKNILLIEKILKHGGDVNFADNTKRTALHYACIIKNAMDRDEIIDKLLDFGAGLNCPSITGEKPLDVLMKSMIHDLRNNCDIWDNPNDPCYQKVVVDLSSFNRFVSGGCDLTPVQDLKTDMFISFQKYIFEWSTNLIVESNDRSNESVLLTLLQTGLFETAECLIRCGWQVEREKWFSTNKIANLHASGIEICGTSRKLEQLIKASRGAEIETRINLLPIPSIIQSFLAFRYLLQDYEIIKLRKNHSSFYSTRDSSLYSTRNRFEMPYYSENDNEYSHITDFDYDVY</sequence>
<evidence type="ECO:0000256" key="3">
    <source>
        <dbReference type="PROSITE-ProRule" id="PRU00023"/>
    </source>
</evidence>
<dbReference type="Pfam" id="PF12796">
    <property type="entry name" value="Ank_2"/>
    <property type="match status" value="4"/>
</dbReference>
<dbReference type="InterPro" id="IPR036770">
    <property type="entry name" value="Ankyrin_rpt-contain_sf"/>
</dbReference>
<reference evidence="4" key="1">
    <citation type="submission" date="2021-03" db="EMBL/GenBank/DDBJ databases">
        <authorList>
            <person name="Bekaert M."/>
        </authorList>
    </citation>
    <scope>NUCLEOTIDE SEQUENCE</scope>
</reference>
<evidence type="ECO:0000313" key="4">
    <source>
        <dbReference type="EMBL" id="CAG2187587.1"/>
    </source>
</evidence>
<proteinExistence type="predicted"/>
<evidence type="ECO:0000313" key="5">
    <source>
        <dbReference type="Proteomes" id="UP000683360"/>
    </source>
</evidence>
<feature type="repeat" description="ANK" evidence="3">
    <location>
        <begin position="1236"/>
        <end position="1268"/>
    </location>
</feature>
<dbReference type="InterPro" id="IPR002110">
    <property type="entry name" value="Ankyrin_rpt"/>
</dbReference>
<dbReference type="OrthoDB" id="310270at2759"/>
<feature type="repeat" description="ANK" evidence="3">
    <location>
        <begin position="410"/>
        <end position="444"/>
    </location>
</feature>
<dbReference type="PANTHER" id="PTHR24123">
    <property type="entry name" value="ANKYRIN REPEAT-CONTAINING"/>
    <property type="match status" value="1"/>
</dbReference>
<dbReference type="PROSITE" id="PS50088">
    <property type="entry name" value="ANK_REPEAT"/>
    <property type="match status" value="6"/>
</dbReference>
<dbReference type="Proteomes" id="UP000683360">
    <property type="component" value="Unassembled WGS sequence"/>
</dbReference>
<feature type="repeat" description="ANK" evidence="3">
    <location>
        <begin position="1121"/>
        <end position="1153"/>
    </location>
</feature>
<protein>
    <submittedName>
        <fullName evidence="4">Uncharacterized protein</fullName>
    </submittedName>
</protein>
<feature type="repeat" description="ANK" evidence="3">
    <location>
        <begin position="64"/>
        <end position="96"/>
    </location>
</feature>
<keyword evidence="1" id="KW-0677">Repeat</keyword>
<dbReference type="SUPFAM" id="SSF48403">
    <property type="entry name" value="Ankyrin repeat"/>
    <property type="match status" value="6"/>
</dbReference>
<name>A0A8S3PUI7_MYTED</name>
<dbReference type="EMBL" id="CAJPWZ010000173">
    <property type="protein sequence ID" value="CAG2187587.1"/>
    <property type="molecule type" value="Genomic_DNA"/>
</dbReference>
<dbReference type="PANTHER" id="PTHR24123:SF141">
    <property type="entry name" value="ANKYRIN 2, ISOFORM U"/>
    <property type="match status" value="1"/>
</dbReference>
<keyword evidence="5" id="KW-1185">Reference proteome</keyword>
<evidence type="ECO:0000256" key="1">
    <source>
        <dbReference type="ARBA" id="ARBA00022737"/>
    </source>
</evidence>
<gene>
    <name evidence="4" type="ORF">MEDL_3051</name>
</gene>
<dbReference type="InterPro" id="IPR051165">
    <property type="entry name" value="Multifunctional_ANK_Repeat"/>
</dbReference>
<dbReference type="Pfam" id="PF00023">
    <property type="entry name" value="Ank"/>
    <property type="match status" value="1"/>
</dbReference>
<accession>A0A8S3PUI7</accession>
<comment type="caution">
    <text evidence="4">The sequence shown here is derived from an EMBL/GenBank/DDBJ whole genome shotgun (WGS) entry which is preliminary data.</text>
</comment>
<feature type="repeat" description="ANK" evidence="3">
    <location>
        <begin position="645"/>
        <end position="677"/>
    </location>
</feature>
<evidence type="ECO:0000256" key="2">
    <source>
        <dbReference type="ARBA" id="ARBA00023043"/>
    </source>
</evidence>
<dbReference type="Pfam" id="PF13637">
    <property type="entry name" value="Ank_4"/>
    <property type="match status" value="1"/>
</dbReference>
<keyword evidence="2 3" id="KW-0040">ANK repeat</keyword>
<dbReference type="Gene3D" id="1.25.40.20">
    <property type="entry name" value="Ankyrin repeat-containing domain"/>
    <property type="match status" value="8"/>
</dbReference>
<organism evidence="4 5">
    <name type="scientific">Mytilus edulis</name>
    <name type="common">Blue mussel</name>
    <dbReference type="NCBI Taxonomy" id="6550"/>
    <lineage>
        <taxon>Eukaryota</taxon>
        <taxon>Metazoa</taxon>
        <taxon>Spiralia</taxon>
        <taxon>Lophotrochozoa</taxon>
        <taxon>Mollusca</taxon>
        <taxon>Bivalvia</taxon>
        <taxon>Autobranchia</taxon>
        <taxon>Pteriomorphia</taxon>
        <taxon>Mytilida</taxon>
        <taxon>Mytiloidea</taxon>
        <taxon>Mytilidae</taxon>
        <taxon>Mytilinae</taxon>
        <taxon>Mytilus</taxon>
    </lineage>
</organism>
<dbReference type="PROSITE" id="PS50297">
    <property type="entry name" value="ANK_REP_REGION"/>
    <property type="match status" value="1"/>
</dbReference>
<feature type="repeat" description="ANK" evidence="3">
    <location>
        <begin position="377"/>
        <end position="409"/>
    </location>
</feature>